<evidence type="ECO:0000313" key="1">
    <source>
        <dbReference type="EMBL" id="KAJ9054072.1"/>
    </source>
</evidence>
<gene>
    <name evidence="1" type="ORF">DSO57_1018331</name>
</gene>
<dbReference type="Proteomes" id="UP001165960">
    <property type="component" value="Unassembled WGS sequence"/>
</dbReference>
<evidence type="ECO:0000313" key="2">
    <source>
        <dbReference type="Proteomes" id="UP001165960"/>
    </source>
</evidence>
<accession>A0ACC2RVM2</accession>
<proteinExistence type="predicted"/>
<protein>
    <submittedName>
        <fullName evidence="1">Uncharacterized protein</fullName>
    </submittedName>
</protein>
<organism evidence="1 2">
    <name type="scientific">Entomophthora muscae</name>
    <dbReference type="NCBI Taxonomy" id="34485"/>
    <lineage>
        <taxon>Eukaryota</taxon>
        <taxon>Fungi</taxon>
        <taxon>Fungi incertae sedis</taxon>
        <taxon>Zoopagomycota</taxon>
        <taxon>Entomophthoromycotina</taxon>
        <taxon>Entomophthoromycetes</taxon>
        <taxon>Entomophthorales</taxon>
        <taxon>Entomophthoraceae</taxon>
        <taxon>Entomophthora</taxon>
    </lineage>
</organism>
<reference evidence="1" key="1">
    <citation type="submission" date="2022-04" db="EMBL/GenBank/DDBJ databases">
        <title>Genome of the entomopathogenic fungus Entomophthora muscae.</title>
        <authorList>
            <person name="Elya C."/>
            <person name="Lovett B.R."/>
            <person name="Lee E."/>
            <person name="Macias A.M."/>
            <person name="Hajek A.E."/>
            <person name="De Bivort B.L."/>
            <person name="Kasson M.T."/>
            <person name="De Fine Licht H.H."/>
            <person name="Stajich J.E."/>
        </authorList>
    </citation>
    <scope>NUCLEOTIDE SEQUENCE</scope>
    <source>
        <strain evidence="1">Berkeley</strain>
    </source>
</reference>
<name>A0ACC2RVM2_9FUNG</name>
<keyword evidence="2" id="KW-1185">Reference proteome</keyword>
<dbReference type="EMBL" id="QTSX02006469">
    <property type="protein sequence ID" value="KAJ9054072.1"/>
    <property type="molecule type" value="Genomic_DNA"/>
</dbReference>
<comment type="caution">
    <text evidence="1">The sequence shown here is derived from an EMBL/GenBank/DDBJ whole genome shotgun (WGS) entry which is preliminary data.</text>
</comment>
<sequence>MSLIQIFTLLSVLSPALAVPAKECIGRLYEKCERENPRFACAVFSKEPEIPEPIFTQDWIKREERCSYPFGSIYHIVAIPKNETGWWIKRNGDGGFDNWRYDPYAFYRNNNQVSLMHHGDM</sequence>